<dbReference type="FunFam" id="1.25.40.10:FF:000454">
    <property type="entry name" value="Pentatricopeptide repeat-containing protein At3g47530"/>
    <property type="match status" value="1"/>
</dbReference>
<dbReference type="OrthoDB" id="185373at2759"/>
<dbReference type="InterPro" id="IPR011990">
    <property type="entry name" value="TPR-like_helical_dom_sf"/>
</dbReference>
<keyword evidence="1" id="KW-0677">Repeat</keyword>
<evidence type="ECO:0000256" key="2">
    <source>
        <dbReference type="PROSITE-ProRule" id="PRU00708"/>
    </source>
</evidence>
<dbReference type="OMA" id="AMVEKMN"/>
<dbReference type="InterPro" id="IPR002885">
    <property type="entry name" value="PPR_rpt"/>
</dbReference>
<dbReference type="GeneID" id="104586514"/>
<dbReference type="FunFam" id="1.25.40.10:FF:000031">
    <property type="entry name" value="Pentatricopeptide repeat-containing protein mitochondrial"/>
    <property type="match status" value="1"/>
</dbReference>
<reference evidence="6" key="1">
    <citation type="submission" date="2025-08" db="UniProtKB">
        <authorList>
            <consortium name="RefSeq"/>
        </authorList>
    </citation>
    <scope>IDENTIFICATION</scope>
</reference>
<feature type="compositionally biased region" description="Low complexity" evidence="3">
    <location>
        <begin position="1"/>
        <end position="12"/>
    </location>
</feature>
<dbReference type="PROSITE" id="PS51375">
    <property type="entry name" value="PPR"/>
    <property type="match status" value="4"/>
</dbReference>
<proteinExistence type="predicted"/>
<dbReference type="FunCoup" id="A0A1U7YPX2">
    <property type="interactions" value="234"/>
</dbReference>
<accession>A0A1U7YPX2</accession>
<dbReference type="GO" id="GO:0003723">
    <property type="term" value="F:RNA binding"/>
    <property type="evidence" value="ECO:0007669"/>
    <property type="project" value="InterPro"/>
</dbReference>
<dbReference type="AlphaFoldDB" id="A0A1U7YPX2"/>
<gene>
    <name evidence="6" type="primary">LOC104586514</name>
</gene>
<dbReference type="InterPro" id="IPR032867">
    <property type="entry name" value="DYW_dom"/>
</dbReference>
<evidence type="ECO:0000256" key="1">
    <source>
        <dbReference type="ARBA" id="ARBA00022737"/>
    </source>
</evidence>
<evidence type="ECO:0000259" key="4">
    <source>
        <dbReference type="Pfam" id="PF14432"/>
    </source>
</evidence>
<dbReference type="GO" id="GO:0009451">
    <property type="term" value="P:RNA modification"/>
    <property type="evidence" value="ECO:0007669"/>
    <property type="project" value="InterPro"/>
</dbReference>
<evidence type="ECO:0000313" key="5">
    <source>
        <dbReference type="Proteomes" id="UP000189703"/>
    </source>
</evidence>
<dbReference type="NCBIfam" id="TIGR00756">
    <property type="entry name" value="PPR"/>
    <property type="match status" value="7"/>
</dbReference>
<dbReference type="GO" id="GO:0008270">
    <property type="term" value="F:zinc ion binding"/>
    <property type="evidence" value="ECO:0007669"/>
    <property type="project" value="InterPro"/>
</dbReference>
<dbReference type="InterPro" id="IPR046848">
    <property type="entry name" value="E_motif"/>
</dbReference>
<keyword evidence="5" id="KW-1185">Reference proteome</keyword>
<protein>
    <submittedName>
        <fullName evidence="6">Pentatricopeptide repeat-containing protein ELI1, chloroplastic</fullName>
    </submittedName>
</protein>
<feature type="domain" description="DYW" evidence="4">
    <location>
        <begin position="540"/>
        <end position="632"/>
    </location>
</feature>
<dbReference type="PANTHER" id="PTHR47926:SF456">
    <property type="entry name" value="PENTATRICOPEPTIDE REPEAT-CONTAINING PROTEIN ELI1, CHLOROPLASTIC"/>
    <property type="match status" value="1"/>
</dbReference>
<organism evidence="5 6">
    <name type="scientific">Nelumbo nucifera</name>
    <name type="common">Sacred lotus</name>
    <dbReference type="NCBI Taxonomy" id="4432"/>
    <lineage>
        <taxon>Eukaryota</taxon>
        <taxon>Viridiplantae</taxon>
        <taxon>Streptophyta</taxon>
        <taxon>Embryophyta</taxon>
        <taxon>Tracheophyta</taxon>
        <taxon>Spermatophyta</taxon>
        <taxon>Magnoliopsida</taxon>
        <taxon>Proteales</taxon>
        <taxon>Nelumbonaceae</taxon>
        <taxon>Nelumbo</taxon>
    </lineage>
</organism>
<dbReference type="Gene3D" id="1.25.40.10">
    <property type="entry name" value="Tetratricopeptide repeat domain"/>
    <property type="match status" value="3"/>
</dbReference>
<dbReference type="InterPro" id="IPR046960">
    <property type="entry name" value="PPR_At4g14850-like_plant"/>
</dbReference>
<sequence length="632" mass="69795">MASTTHFTTSTTIHNPSLPLPSTAHHGTHHLLSADRAALLIDKAKSVNQLLQIHAAILRHGLEQHPILNFKLQRSFSSLGRLDYSRSLFDRTHNPNVFSWTAIIHGYALHGRHQEAVVLYFQMLSNGVEPNAFTFSSILKACPPELGKALHSQVLKFGLDSDVYVRTALLDVYARGGDVVSACQLFNTMREKSVVSITAMITCYAKHGDLGEARVLFDGMEKRDVVCWNVMIDGYTQHGRPNESLDLFRQMLSVKVRPNEVTMISVLSACAQLGALELGRWLHSYIKNNGIQVNVHIGTALVDMYCKCGSLDDARVVFDGMINKDVVAWNSMIMGYAMHGFSQSALVLFSKMCAMGFSPTDITFIGVLNACSRAGLVTEGWTLFHSMKEQYGIEPKIEHYGCMVDLLGRAGQLVEAFELVKTMAIEPDHVLWSSLLSACRLHGNVTLGENIAEFLVSSGLADSGTFVLLSNIYAAVGNWKGVAKVRTMMKDSGVQKEPGCSSIEVNNKVHEFLSGDLKHPKCKDIYAMLEEMNGWLKAHGYTPQTDTVLHNIGDSEKEHALGVHSEKLAIAFGLISTQPGTAIKIVKNLRVCTDCHTATKLISKITGRKIVVRDRNRFHHFVDGSCSCGDYW</sequence>
<name>A0A1U7YPX2_NELNU</name>
<dbReference type="eggNOG" id="KOG4197">
    <property type="taxonomic scope" value="Eukaryota"/>
</dbReference>
<feature type="region of interest" description="Disordered" evidence="3">
    <location>
        <begin position="1"/>
        <end position="20"/>
    </location>
</feature>
<dbReference type="Pfam" id="PF01535">
    <property type="entry name" value="PPR"/>
    <property type="match status" value="2"/>
</dbReference>
<dbReference type="RefSeq" id="XP_010242076.1">
    <property type="nucleotide sequence ID" value="XM_010243774.1"/>
</dbReference>
<evidence type="ECO:0000256" key="3">
    <source>
        <dbReference type="SAM" id="MobiDB-lite"/>
    </source>
</evidence>
<feature type="repeat" description="PPR" evidence="2">
    <location>
        <begin position="96"/>
        <end position="130"/>
    </location>
</feature>
<dbReference type="Pfam" id="PF13041">
    <property type="entry name" value="PPR_2"/>
    <property type="match status" value="3"/>
</dbReference>
<dbReference type="Pfam" id="PF20431">
    <property type="entry name" value="E_motif"/>
    <property type="match status" value="1"/>
</dbReference>
<dbReference type="FunFam" id="1.25.40.10:FF:000939">
    <property type="entry name" value="Pentatricopeptide repeat-containing protein ELI1, chloroplastic"/>
    <property type="match status" value="1"/>
</dbReference>
<dbReference type="Proteomes" id="UP000189703">
    <property type="component" value="Unplaced"/>
</dbReference>
<evidence type="ECO:0000313" key="6">
    <source>
        <dbReference type="RefSeq" id="XP_010242076.1"/>
    </source>
</evidence>
<dbReference type="KEGG" id="nnu:104586514"/>
<feature type="repeat" description="PPR" evidence="2">
    <location>
        <begin position="325"/>
        <end position="359"/>
    </location>
</feature>
<feature type="repeat" description="PPR" evidence="2">
    <location>
        <begin position="224"/>
        <end position="258"/>
    </location>
</feature>
<feature type="repeat" description="PPR" evidence="2">
    <location>
        <begin position="162"/>
        <end position="196"/>
    </location>
</feature>
<dbReference type="InParanoid" id="A0A1U7YPX2"/>
<dbReference type="PANTHER" id="PTHR47926">
    <property type="entry name" value="PENTATRICOPEPTIDE REPEAT-CONTAINING PROTEIN"/>
    <property type="match status" value="1"/>
</dbReference>
<dbReference type="Pfam" id="PF14432">
    <property type="entry name" value="DYW_deaminase"/>
    <property type="match status" value="1"/>
</dbReference>